<dbReference type="EMBL" id="JAESWC010000002">
    <property type="protein sequence ID" value="MBL4936091.1"/>
    <property type="molecule type" value="Genomic_DNA"/>
</dbReference>
<proteinExistence type="predicted"/>
<evidence type="ECO:0000313" key="3">
    <source>
        <dbReference type="EMBL" id="MBL4936091.1"/>
    </source>
</evidence>
<dbReference type="Gene3D" id="2.40.128.660">
    <property type="entry name" value="Uncharacterised protein PF15525, DUF4652"/>
    <property type="match status" value="1"/>
</dbReference>
<keyword evidence="2" id="KW-0812">Transmembrane</keyword>
<feature type="region of interest" description="Disordered" evidence="1">
    <location>
        <begin position="142"/>
        <end position="162"/>
    </location>
</feature>
<dbReference type="Pfam" id="PF15525">
    <property type="entry name" value="DUF4652"/>
    <property type="match status" value="1"/>
</dbReference>
<feature type="transmembrane region" description="Helical" evidence="2">
    <location>
        <begin position="95"/>
        <end position="114"/>
    </location>
</feature>
<protein>
    <submittedName>
        <fullName evidence="3">DUF4652 domain-containing protein</fullName>
    </submittedName>
</protein>
<sequence>MDCSVFKKKLPDLVEDNLSYDIKEAMLKHIKECEECKNVYEQELSFDKAMKIGLFVEPHSFRSLRGDIMKNIDKRRYGRNPLKKFLYHLNKYRGTYTSIAAFVAVAVFITPYISKMGFGSSMKKAASYESANKSSKSIVSGSTTQDLSIDTPKAASKESAAASETSGKPTLYLPKFEKKEMPNDFKVSFGTAWKNSTDKQYGASIDGKGDKAQEEGIGSIIVKDLKNDKQYSFELVNNEVNQFSPLALEWINDDKLLIIVGSGYGTISHGGDLFILDINKNETQKVNTQEVIKLDQKVSITKILSVNINAKKELVVEFEYLVYEDSNYTKMHTEKASITTAFY</sequence>
<feature type="compositionally biased region" description="Low complexity" evidence="1">
    <location>
        <begin position="153"/>
        <end position="162"/>
    </location>
</feature>
<evidence type="ECO:0000256" key="2">
    <source>
        <dbReference type="SAM" id="Phobius"/>
    </source>
</evidence>
<dbReference type="InterPro" id="IPR028102">
    <property type="entry name" value="DUF4652"/>
</dbReference>
<gene>
    <name evidence="3" type="ORF">JK636_09980</name>
</gene>
<name>A0ABS1T9R1_9CLOT</name>
<dbReference type="RefSeq" id="WP_202748667.1">
    <property type="nucleotide sequence ID" value="NZ_JAESWC010000002.1"/>
</dbReference>
<keyword evidence="2" id="KW-1133">Transmembrane helix</keyword>
<accession>A0ABS1T9R1</accession>
<comment type="caution">
    <text evidence="3">The sequence shown here is derived from an EMBL/GenBank/DDBJ whole genome shotgun (WGS) entry which is preliminary data.</text>
</comment>
<keyword evidence="2" id="KW-0472">Membrane</keyword>
<evidence type="ECO:0000313" key="4">
    <source>
        <dbReference type="Proteomes" id="UP000632377"/>
    </source>
</evidence>
<keyword evidence="4" id="KW-1185">Reference proteome</keyword>
<evidence type="ECO:0000256" key="1">
    <source>
        <dbReference type="SAM" id="MobiDB-lite"/>
    </source>
</evidence>
<organism evidence="3 4">
    <name type="scientific">Clostridium rhizosphaerae</name>
    <dbReference type="NCBI Taxonomy" id="2803861"/>
    <lineage>
        <taxon>Bacteria</taxon>
        <taxon>Bacillati</taxon>
        <taxon>Bacillota</taxon>
        <taxon>Clostridia</taxon>
        <taxon>Eubacteriales</taxon>
        <taxon>Clostridiaceae</taxon>
        <taxon>Clostridium</taxon>
    </lineage>
</organism>
<dbReference type="Proteomes" id="UP000632377">
    <property type="component" value="Unassembled WGS sequence"/>
</dbReference>
<reference evidence="3 4" key="1">
    <citation type="submission" date="2021-01" db="EMBL/GenBank/DDBJ databases">
        <title>Genome public.</title>
        <authorList>
            <person name="Liu C."/>
            <person name="Sun Q."/>
        </authorList>
    </citation>
    <scope>NUCLEOTIDE SEQUENCE [LARGE SCALE GENOMIC DNA]</scope>
    <source>
        <strain evidence="3 4">YIM B02515</strain>
    </source>
</reference>